<dbReference type="Proteomes" id="UP000636800">
    <property type="component" value="Unassembled WGS sequence"/>
</dbReference>
<evidence type="ECO:0000313" key="5">
    <source>
        <dbReference type="Proteomes" id="UP000639772"/>
    </source>
</evidence>
<feature type="region of interest" description="Disordered" evidence="1">
    <location>
        <begin position="22"/>
        <end position="64"/>
    </location>
</feature>
<sequence>MVMSFTRIYSLLWRSRNREKSKSASSGFVSGFRDNDSSDLLPIDVPKMGSSTRRMKSNWQRKEEMKAKVDREYDMVIVPSDGDCLSGSESDGSDWSIGWSEPYSMEFQRDSNESETSFAVLVPCYGHPPSKKSSKSRTQHDGDTIMPSRIRTDADEYTERWLASLQNM</sequence>
<dbReference type="AlphaFoldDB" id="A0A835QMV9"/>
<evidence type="ECO:0000313" key="2">
    <source>
        <dbReference type="EMBL" id="KAG0470622.1"/>
    </source>
</evidence>
<organism evidence="2 4">
    <name type="scientific">Vanilla planifolia</name>
    <name type="common">Vanilla</name>
    <dbReference type="NCBI Taxonomy" id="51239"/>
    <lineage>
        <taxon>Eukaryota</taxon>
        <taxon>Viridiplantae</taxon>
        <taxon>Streptophyta</taxon>
        <taxon>Embryophyta</taxon>
        <taxon>Tracheophyta</taxon>
        <taxon>Spermatophyta</taxon>
        <taxon>Magnoliopsida</taxon>
        <taxon>Liliopsida</taxon>
        <taxon>Asparagales</taxon>
        <taxon>Orchidaceae</taxon>
        <taxon>Vanilloideae</taxon>
        <taxon>Vanilleae</taxon>
        <taxon>Vanilla</taxon>
    </lineage>
</organism>
<comment type="caution">
    <text evidence="2">The sequence shown here is derived from an EMBL/GenBank/DDBJ whole genome shotgun (WGS) entry which is preliminary data.</text>
</comment>
<name>A0A835QMV9_VANPL</name>
<evidence type="ECO:0000256" key="1">
    <source>
        <dbReference type="SAM" id="MobiDB-lite"/>
    </source>
</evidence>
<dbReference type="PANTHER" id="PTHR34464">
    <property type="entry name" value="OS09G0376300 PROTEIN"/>
    <property type="match status" value="1"/>
</dbReference>
<dbReference type="PANTHER" id="PTHR34464:SF3">
    <property type="entry name" value="OS09G0376300 PROTEIN"/>
    <property type="match status" value="1"/>
</dbReference>
<reference evidence="4 5" key="1">
    <citation type="journal article" date="2020" name="Nat. Food">
        <title>A phased Vanilla planifolia genome enables genetic improvement of flavour and production.</title>
        <authorList>
            <person name="Hasing T."/>
            <person name="Tang H."/>
            <person name="Brym M."/>
            <person name="Khazi F."/>
            <person name="Huang T."/>
            <person name="Chambers A.H."/>
        </authorList>
    </citation>
    <scope>NUCLEOTIDE SEQUENCE [LARGE SCALE GENOMIC DNA]</scope>
    <source>
        <tissue evidence="2">Leaf</tissue>
    </source>
</reference>
<dbReference type="OrthoDB" id="686813at2759"/>
<keyword evidence="4" id="KW-1185">Reference proteome</keyword>
<accession>A0A835QMV9</accession>
<evidence type="ECO:0000313" key="3">
    <source>
        <dbReference type="EMBL" id="KAG0472134.1"/>
    </source>
</evidence>
<gene>
    <name evidence="3" type="ORF">HPP92_016680</name>
    <name evidence="2" type="ORF">HPP92_017322</name>
</gene>
<dbReference type="EMBL" id="JADCNL010000008">
    <property type="protein sequence ID" value="KAG0470622.1"/>
    <property type="molecule type" value="Genomic_DNA"/>
</dbReference>
<protein>
    <submittedName>
        <fullName evidence="2">Uncharacterized protein</fullName>
    </submittedName>
</protein>
<proteinExistence type="predicted"/>
<dbReference type="EMBL" id="JADCNM010000008">
    <property type="protein sequence ID" value="KAG0472134.1"/>
    <property type="molecule type" value="Genomic_DNA"/>
</dbReference>
<evidence type="ECO:0000313" key="4">
    <source>
        <dbReference type="Proteomes" id="UP000636800"/>
    </source>
</evidence>
<dbReference type="Proteomes" id="UP000639772">
    <property type="component" value="Unassembled WGS sequence"/>
</dbReference>